<evidence type="ECO:0000313" key="4">
    <source>
        <dbReference type="Proteomes" id="UP000199356"/>
    </source>
</evidence>
<name>A0A1I5MAE9_9RHOB</name>
<feature type="domain" description="Signal transduction histidine kinase subgroup 2 dimerisation and phosphoacceptor" evidence="2">
    <location>
        <begin position="88"/>
        <end position="134"/>
    </location>
</feature>
<accession>A0A1I5MAE9</accession>
<dbReference type="Proteomes" id="UP000199356">
    <property type="component" value="Unassembled WGS sequence"/>
</dbReference>
<feature type="coiled-coil region" evidence="1">
    <location>
        <begin position="72"/>
        <end position="99"/>
    </location>
</feature>
<protein>
    <submittedName>
        <fullName evidence="3">Histidine kinase</fullName>
    </submittedName>
</protein>
<dbReference type="OrthoDB" id="8775781at2"/>
<dbReference type="STRING" id="441119.SAMN04488047_102170"/>
<dbReference type="GO" id="GO:0016301">
    <property type="term" value="F:kinase activity"/>
    <property type="evidence" value="ECO:0007669"/>
    <property type="project" value="UniProtKB-KW"/>
</dbReference>
<evidence type="ECO:0000256" key="1">
    <source>
        <dbReference type="SAM" id="Coils"/>
    </source>
</evidence>
<dbReference type="SUPFAM" id="SSF55781">
    <property type="entry name" value="GAF domain-like"/>
    <property type="match status" value="1"/>
</dbReference>
<sequence length="186" mass="20809">MHRPERLYSYLVSEQCMHEVLLVPLTDREEPLEATIWLISHDDSRPFTSRDARAMQRIAAFVVEGLRLAAAGRAARAEAERAVLEMRELEHRVKNAVAMSGALLRRELRHLDQPEVQQAVSAATRQLDALTALQTLDGDSDACALIERVVVSLLSDHPTCAATSTSRRPSCRRRRYVSSACSSPNY</sequence>
<organism evidence="3 4">
    <name type="scientific">Tranquillimonas alkanivorans</name>
    <dbReference type="NCBI Taxonomy" id="441119"/>
    <lineage>
        <taxon>Bacteria</taxon>
        <taxon>Pseudomonadati</taxon>
        <taxon>Pseudomonadota</taxon>
        <taxon>Alphaproteobacteria</taxon>
        <taxon>Rhodobacterales</taxon>
        <taxon>Roseobacteraceae</taxon>
        <taxon>Tranquillimonas</taxon>
    </lineage>
</organism>
<dbReference type="InterPro" id="IPR011495">
    <property type="entry name" value="Sig_transdc_His_kin_sub2_dim/P"/>
</dbReference>
<dbReference type="AlphaFoldDB" id="A0A1I5MAE9"/>
<keyword evidence="4" id="KW-1185">Reference proteome</keyword>
<dbReference type="Pfam" id="PF07568">
    <property type="entry name" value="HisKA_2"/>
    <property type="match status" value="1"/>
</dbReference>
<evidence type="ECO:0000313" key="3">
    <source>
        <dbReference type="EMBL" id="SFP06327.1"/>
    </source>
</evidence>
<gene>
    <name evidence="3" type="ORF">SAMN04488047_102170</name>
</gene>
<keyword evidence="3" id="KW-0808">Transferase</keyword>
<dbReference type="EMBL" id="FOXA01000002">
    <property type="protein sequence ID" value="SFP06327.1"/>
    <property type="molecule type" value="Genomic_DNA"/>
</dbReference>
<proteinExistence type="predicted"/>
<reference evidence="3 4" key="1">
    <citation type="submission" date="2016-10" db="EMBL/GenBank/DDBJ databases">
        <authorList>
            <person name="de Groot N.N."/>
        </authorList>
    </citation>
    <scope>NUCLEOTIDE SEQUENCE [LARGE SCALE GENOMIC DNA]</scope>
    <source>
        <strain evidence="3 4">DSM 19547</strain>
    </source>
</reference>
<keyword evidence="1" id="KW-0175">Coiled coil</keyword>
<keyword evidence="3" id="KW-0418">Kinase</keyword>
<evidence type="ECO:0000259" key="2">
    <source>
        <dbReference type="Pfam" id="PF07568"/>
    </source>
</evidence>